<evidence type="ECO:0000256" key="6">
    <source>
        <dbReference type="RuleBase" id="RU004439"/>
    </source>
</evidence>
<dbReference type="GO" id="GO:0002476">
    <property type="term" value="P:antigen processing and presentation of endogenous peptide antigen via MHC class Ib"/>
    <property type="evidence" value="ECO:0007669"/>
    <property type="project" value="TreeGrafter"/>
</dbReference>
<dbReference type="PANTHER" id="PTHR16675:SF64">
    <property type="entry name" value="RETINOIC ACID EARLY TRANSCRIPT 1E"/>
    <property type="match status" value="1"/>
</dbReference>
<dbReference type="GO" id="GO:0002486">
    <property type="term" value="P:antigen processing and presentation of endogenous peptide antigen via MHC class I via ER pathway, TAP-independent"/>
    <property type="evidence" value="ECO:0007669"/>
    <property type="project" value="TreeGrafter"/>
</dbReference>
<dbReference type="InterPro" id="IPR011161">
    <property type="entry name" value="MHC_I-like_Ag-recog"/>
</dbReference>
<dbReference type="EMBL" id="CABDUW010000011">
    <property type="protein sequence ID" value="VTJ51900.1"/>
    <property type="molecule type" value="Genomic_DNA"/>
</dbReference>
<dbReference type="InterPro" id="IPR001039">
    <property type="entry name" value="MHC_I_a_a1/a2"/>
</dbReference>
<dbReference type="PRINTS" id="PR01638">
    <property type="entry name" value="MHCCLASSI"/>
</dbReference>
<protein>
    <recommendedName>
        <fullName evidence="7">MHC class I-like antigen recognition-like domain-containing protein</fullName>
    </recommendedName>
</protein>
<evidence type="ECO:0000256" key="3">
    <source>
        <dbReference type="ARBA" id="ARBA00023136"/>
    </source>
</evidence>
<dbReference type="PANTHER" id="PTHR16675">
    <property type="entry name" value="MHC CLASS I-RELATED"/>
    <property type="match status" value="1"/>
</dbReference>
<dbReference type="Proteomes" id="UP000335636">
    <property type="component" value="Unassembled WGS sequence"/>
</dbReference>
<keyword evidence="4" id="KW-1015">Disulfide bond</keyword>
<comment type="caution">
    <text evidence="8">The sequence shown here is derived from an EMBL/GenBank/DDBJ whole genome shotgun (WGS) entry which is preliminary data.</text>
</comment>
<evidence type="ECO:0000256" key="2">
    <source>
        <dbReference type="ARBA" id="ARBA00022729"/>
    </source>
</evidence>
<feature type="domain" description="MHC class I-like antigen recognition-like" evidence="7">
    <location>
        <begin position="21"/>
        <end position="97"/>
    </location>
</feature>
<evidence type="ECO:0000256" key="4">
    <source>
        <dbReference type="ARBA" id="ARBA00023157"/>
    </source>
</evidence>
<dbReference type="InterPro" id="IPR011162">
    <property type="entry name" value="MHC_I/II-like_Ag-recog"/>
</dbReference>
<keyword evidence="3" id="KW-0472">Membrane</keyword>
<dbReference type="InterPro" id="IPR050208">
    <property type="entry name" value="MHC_class-I_related"/>
</dbReference>
<dbReference type="GO" id="GO:0005615">
    <property type="term" value="C:extracellular space"/>
    <property type="evidence" value="ECO:0007669"/>
    <property type="project" value="TreeGrafter"/>
</dbReference>
<dbReference type="GO" id="GO:0009897">
    <property type="term" value="C:external side of plasma membrane"/>
    <property type="evidence" value="ECO:0007669"/>
    <property type="project" value="TreeGrafter"/>
</dbReference>
<gene>
    <name evidence="8" type="ORF">MONAX_5E013495</name>
</gene>
<evidence type="ECO:0000256" key="5">
    <source>
        <dbReference type="ARBA" id="ARBA00023180"/>
    </source>
</evidence>
<name>A0A5E4A3T4_MARMO</name>
<dbReference type="GO" id="GO:0006955">
    <property type="term" value="P:immune response"/>
    <property type="evidence" value="ECO:0007669"/>
    <property type="project" value="TreeGrafter"/>
</dbReference>
<dbReference type="SUPFAM" id="SSF54452">
    <property type="entry name" value="MHC antigen-recognition domain"/>
    <property type="match status" value="1"/>
</dbReference>
<proteinExistence type="inferred from homology"/>
<comment type="subcellular location">
    <subcellularLocation>
        <location evidence="1">Membrane</location>
    </subcellularLocation>
</comment>
<reference evidence="8" key="1">
    <citation type="submission" date="2019-04" db="EMBL/GenBank/DDBJ databases">
        <authorList>
            <person name="Alioto T."/>
            <person name="Alioto T."/>
        </authorList>
    </citation>
    <scope>NUCLEOTIDE SEQUENCE [LARGE SCALE GENOMIC DNA]</scope>
</reference>
<dbReference type="GO" id="GO:0001916">
    <property type="term" value="P:positive regulation of T cell mediated cytotoxicity"/>
    <property type="evidence" value="ECO:0007669"/>
    <property type="project" value="TreeGrafter"/>
</dbReference>
<keyword evidence="2" id="KW-0732">Signal</keyword>
<evidence type="ECO:0000313" key="9">
    <source>
        <dbReference type="Proteomes" id="UP000335636"/>
    </source>
</evidence>
<comment type="similarity">
    <text evidence="6">Belongs to the MHC class I family.</text>
</comment>
<dbReference type="GO" id="GO:0046703">
    <property type="term" value="F:natural killer cell lectin-like receptor binding"/>
    <property type="evidence" value="ECO:0007669"/>
    <property type="project" value="UniProtKB-ARBA"/>
</dbReference>
<evidence type="ECO:0000259" key="7">
    <source>
        <dbReference type="Pfam" id="PF00129"/>
    </source>
</evidence>
<accession>A0A5E4A3T4</accession>
<dbReference type="InterPro" id="IPR037055">
    <property type="entry name" value="MHC_I-like_Ag-recog_sf"/>
</dbReference>
<dbReference type="Gene3D" id="3.30.500.10">
    <property type="entry name" value="MHC class I-like antigen recognition-like"/>
    <property type="match status" value="1"/>
</dbReference>
<evidence type="ECO:0000313" key="8">
    <source>
        <dbReference type="EMBL" id="VTJ51900.1"/>
    </source>
</evidence>
<dbReference type="Pfam" id="PF00129">
    <property type="entry name" value="MHC_I"/>
    <property type="match status" value="1"/>
</dbReference>
<sequence length="97" mass="10977">MLNASPFCRRQRKLCSFWGFGAPGPHILQMALGCDLKENGNFKSFWKYSFEGQDYLTFQPATLCWKADAPEAQSMAQSLKKDRDLAQHHGAFINGDC</sequence>
<keyword evidence="9" id="KW-1185">Reference proteome</keyword>
<organism evidence="8 9">
    <name type="scientific">Marmota monax</name>
    <name type="common">Woodchuck</name>
    <dbReference type="NCBI Taxonomy" id="9995"/>
    <lineage>
        <taxon>Eukaryota</taxon>
        <taxon>Metazoa</taxon>
        <taxon>Chordata</taxon>
        <taxon>Craniata</taxon>
        <taxon>Vertebrata</taxon>
        <taxon>Euteleostomi</taxon>
        <taxon>Mammalia</taxon>
        <taxon>Eutheria</taxon>
        <taxon>Euarchontoglires</taxon>
        <taxon>Glires</taxon>
        <taxon>Rodentia</taxon>
        <taxon>Sciuromorpha</taxon>
        <taxon>Sciuridae</taxon>
        <taxon>Xerinae</taxon>
        <taxon>Marmotini</taxon>
        <taxon>Marmota</taxon>
    </lineage>
</organism>
<dbReference type="AlphaFoldDB" id="A0A5E4A3T4"/>
<evidence type="ECO:0000256" key="1">
    <source>
        <dbReference type="ARBA" id="ARBA00004370"/>
    </source>
</evidence>
<keyword evidence="5" id="KW-0325">Glycoprotein</keyword>